<evidence type="ECO:0000313" key="5">
    <source>
        <dbReference type="EMBL" id="SDF46620.1"/>
    </source>
</evidence>
<keyword evidence="5" id="KW-0479">Metal-binding</keyword>
<dbReference type="STRING" id="670482.SAMN04488542_11161"/>
<accession>A0A1G7LC54</accession>
<dbReference type="GO" id="GO:0008270">
    <property type="term" value="F:zinc ion binding"/>
    <property type="evidence" value="ECO:0007669"/>
    <property type="project" value="UniProtKB-KW"/>
</dbReference>
<keyword evidence="3" id="KW-0472">Membrane</keyword>
<dbReference type="EMBL" id="FNBG01000011">
    <property type="protein sequence ID" value="SDF46620.1"/>
    <property type="molecule type" value="Genomic_DNA"/>
</dbReference>
<protein>
    <recommendedName>
        <fullName evidence="2">Anti-sigma-W factor RsiW</fullName>
    </recommendedName>
</protein>
<sequence length="205" mass="23023">MIKCHIVQDLLPSYIDGLLSAETEHDIRQHLQECEACRALHAKLSASIDNISLHVNKKEIDFLKKVRKKTTKKVVTGFTVLLLIFALLTYFLAIGSPVRKADLIYTTSVVGDTWRINMQLTNGKSLLVKTESIYGEKDSNGVKPVVGVLVKPHELLPSPILESDNTSFMFGSTIDSFNKRDYKVILRLGDGDIVFTSDNYDKQRP</sequence>
<gene>
    <name evidence="5" type="ORF">SAMN04488542_11161</name>
</gene>
<organism evidence="5 6">
    <name type="scientific">Fontibacillus panacisegetis</name>
    <dbReference type="NCBI Taxonomy" id="670482"/>
    <lineage>
        <taxon>Bacteria</taxon>
        <taxon>Bacillati</taxon>
        <taxon>Bacillota</taxon>
        <taxon>Bacilli</taxon>
        <taxon>Bacillales</taxon>
        <taxon>Paenibacillaceae</taxon>
        <taxon>Fontibacillus</taxon>
    </lineage>
</organism>
<evidence type="ECO:0000256" key="3">
    <source>
        <dbReference type="SAM" id="Phobius"/>
    </source>
</evidence>
<dbReference type="OrthoDB" id="6194834at2"/>
<evidence type="ECO:0000313" key="6">
    <source>
        <dbReference type="Proteomes" id="UP000198972"/>
    </source>
</evidence>
<dbReference type="Gene3D" id="1.10.10.1320">
    <property type="entry name" value="Anti-sigma factor, zinc-finger domain"/>
    <property type="match status" value="1"/>
</dbReference>
<dbReference type="RefSeq" id="WP_091229885.1">
    <property type="nucleotide sequence ID" value="NZ_FNBG01000011.1"/>
</dbReference>
<keyword evidence="5" id="KW-0863">Zinc-finger</keyword>
<feature type="domain" description="Putative zinc-finger" evidence="4">
    <location>
        <begin position="4"/>
        <end position="38"/>
    </location>
</feature>
<dbReference type="InterPro" id="IPR027383">
    <property type="entry name" value="Znf_put"/>
</dbReference>
<name>A0A1G7LC54_9BACL</name>
<dbReference type="InterPro" id="IPR041916">
    <property type="entry name" value="Anti_sigma_zinc_sf"/>
</dbReference>
<dbReference type="Proteomes" id="UP000198972">
    <property type="component" value="Unassembled WGS sequence"/>
</dbReference>
<keyword evidence="6" id="KW-1185">Reference proteome</keyword>
<evidence type="ECO:0000256" key="1">
    <source>
        <dbReference type="ARBA" id="ARBA00024353"/>
    </source>
</evidence>
<keyword evidence="3" id="KW-1133">Transmembrane helix</keyword>
<reference evidence="5 6" key="1">
    <citation type="submission" date="2016-10" db="EMBL/GenBank/DDBJ databases">
        <authorList>
            <person name="de Groot N.N."/>
        </authorList>
    </citation>
    <scope>NUCLEOTIDE SEQUENCE [LARGE SCALE GENOMIC DNA]</scope>
    <source>
        <strain evidence="5 6">DSM 28129</strain>
    </source>
</reference>
<comment type="similarity">
    <text evidence="1">Belongs to the zinc-associated anti-sigma factor (ZAS) superfamily. Anti-sigma-W factor family.</text>
</comment>
<dbReference type="Pfam" id="PF13490">
    <property type="entry name" value="zf-HC2"/>
    <property type="match status" value="1"/>
</dbReference>
<evidence type="ECO:0000259" key="4">
    <source>
        <dbReference type="Pfam" id="PF13490"/>
    </source>
</evidence>
<feature type="transmembrane region" description="Helical" evidence="3">
    <location>
        <begin position="74"/>
        <end position="93"/>
    </location>
</feature>
<proteinExistence type="inferred from homology"/>
<keyword evidence="5" id="KW-0862">Zinc</keyword>
<dbReference type="AlphaFoldDB" id="A0A1G7LC54"/>
<evidence type="ECO:0000256" key="2">
    <source>
        <dbReference type="ARBA" id="ARBA00024438"/>
    </source>
</evidence>
<keyword evidence="3" id="KW-0812">Transmembrane</keyword>